<dbReference type="RefSeq" id="WP_148599770.1">
    <property type="nucleotide sequence ID" value="NZ_VSLD01000001.1"/>
</dbReference>
<evidence type="ECO:0000313" key="1">
    <source>
        <dbReference type="EMBL" id="TYD00468.1"/>
    </source>
</evidence>
<evidence type="ECO:0008006" key="3">
    <source>
        <dbReference type="Google" id="ProtNLM"/>
    </source>
</evidence>
<protein>
    <recommendedName>
        <fullName evidence="3">Asp23/Gls24 family envelope stress response protein</fullName>
    </recommendedName>
</protein>
<reference evidence="1 2" key="1">
    <citation type="submission" date="2019-08" db="EMBL/GenBank/DDBJ databases">
        <title>Genone of Arthrobacter echini P9.</title>
        <authorList>
            <person name="Bowman J.P."/>
        </authorList>
    </citation>
    <scope>NUCLEOTIDE SEQUENCE [LARGE SCALE GENOMIC DNA]</scope>
    <source>
        <strain evidence="1 2">P9</strain>
    </source>
</reference>
<dbReference type="OrthoDB" id="4945940at2"/>
<sequence>MSDEPAEATVVDLASVTRTLRTALLELPGILRLEPTVHSTLTRLRTSAVDSVQRRLKPTNDGPHHASSDGLVLSLADGLLAVQIDIATDIGHSALTLAERAQTLAARTIERSGFTVGSVAVTILSIESGSAPTERTAPED</sequence>
<dbReference type="AlphaFoldDB" id="A0A5D0XUV3"/>
<comment type="caution">
    <text evidence="1">The sequence shown here is derived from an EMBL/GenBank/DDBJ whole genome shotgun (WGS) entry which is preliminary data.</text>
</comment>
<keyword evidence="2" id="KW-1185">Reference proteome</keyword>
<dbReference type="EMBL" id="VSLD01000001">
    <property type="protein sequence ID" value="TYD00468.1"/>
    <property type="molecule type" value="Genomic_DNA"/>
</dbReference>
<accession>A0A5D0XUV3</accession>
<gene>
    <name evidence="1" type="ORF">FQ377_03235</name>
</gene>
<proteinExistence type="predicted"/>
<organism evidence="1 2">
    <name type="scientific">Arthrobacter echini</name>
    <dbReference type="NCBI Taxonomy" id="1529066"/>
    <lineage>
        <taxon>Bacteria</taxon>
        <taxon>Bacillati</taxon>
        <taxon>Actinomycetota</taxon>
        <taxon>Actinomycetes</taxon>
        <taxon>Micrococcales</taxon>
        <taxon>Micrococcaceae</taxon>
        <taxon>Arthrobacter</taxon>
    </lineage>
</organism>
<name>A0A5D0XUV3_9MICC</name>
<dbReference type="Proteomes" id="UP000323410">
    <property type="component" value="Unassembled WGS sequence"/>
</dbReference>
<evidence type="ECO:0000313" key="2">
    <source>
        <dbReference type="Proteomes" id="UP000323410"/>
    </source>
</evidence>